<gene>
    <name evidence="1" type="ORF">SJPD1_2688</name>
</gene>
<name>A0A290HH69_9BACT</name>
<proteinExistence type="predicted"/>
<protein>
    <submittedName>
        <fullName evidence="1">Uncharacterized protein</fullName>
    </submittedName>
</protein>
<dbReference type="KEGG" id="sulj:SJPD1_2688"/>
<evidence type="ECO:0000313" key="2">
    <source>
        <dbReference type="Proteomes" id="UP000217349"/>
    </source>
</evidence>
<dbReference type="OrthoDB" id="5347603at2"/>
<organism evidence="1 2">
    <name type="scientific">Sulfurospirillum diekertiae</name>
    <dbReference type="NCBI Taxonomy" id="1854492"/>
    <lineage>
        <taxon>Bacteria</taxon>
        <taxon>Pseudomonadati</taxon>
        <taxon>Campylobacterota</taxon>
        <taxon>Epsilonproteobacteria</taxon>
        <taxon>Campylobacterales</taxon>
        <taxon>Sulfurospirillaceae</taxon>
        <taxon>Sulfurospirillum</taxon>
    </lineage>
</organism>
<reference evidence="2" key="1">
    <citation type="submission" date="2017-09" db="EMBL/GenBank/DDBJ databases">
        <title>The complete genome of Sulfurospirillum sp. JPD-1.</title>
        <authorList>
            <person name="Goris T."/>
        </authorList>
    </citation>
    <scope>NUCLEOTIDE SEQUENCE [LARGE SCALE GENOMIC DNA]</scope>
    <source>
        <strain evidence="2">JPD-1</strain>
    </source>
</reference>
<dbReference type="Proteomes" id="UP000217349">
    <property type="component" value="Chromosome"/>
</dbReference>
<dbReference type="RefSeq" id="WP_096047583.1">
    <property type="nucleotide sequence ID" value="NZ_CP023275.1"/>
</dbReference>
<dbReference type="EMBL" id="CP023275">
    <property type="protein sequence ID" value="ATB70777.1"/>
    <property type="molecule type" value="Genomic_DNA"/>
</dbReference>
<accession>A0A290HH69</accession>
<dbReference type="AlphaFoldDB" id="A0A290HH69"/>
<sequence>MNYNTVIDTVRLQSDFCTALQQREVLDMLMSTLAASGILYIQQKKYPANMYSHFLKRDYFIYSHNTTIATITTGSFNERINGIVGYTQKYYISVKLAGLCRYDEKIDFISHYCLLKICAFFNTRNIIFKLTELDVCIDAECTFHHLLALCVKKSPKTDYYRPSDMQAYANTTYIEKIPSKNLEKAVLRAYTYDKSLKEHLSRNVTRFELKLQPKYFHKYRFDITSIDKALSRYYVMYFKNSYEKTRTIEAYEKYKLFRKREIDRLDLEKYRLYPDITKIKSFLEQLLSINDLNVWFMYDLSMQNFHNTVRNTF</sequence>
<evidence type="ECO:0000313" key="1">
    <source>
        <dbReference type="EMBL" id="ATB70777.1"/>
    </source>
</evidence>